<dbReference type="InterPro" id="IPR009000">
    <property type="entry name" value="Transl_B-barrel_sf"/>
</dbReference>
<feature type="compositionally biased region" description="Basic and acidic residues" evidence="9">
    <location>
        <begin position="124"/>
        <end position="225"/>
    </location>
</feature>
<dbReference type="Proteomes" id="UP000230066">
    <property type="component" value="Unassembled WGS sequence"/>
</dbReference>
<gene>
    <name evidence="10" type="ORF">D915_004141</name>
</gene>
<comment type="subcellular location">
    <subcellularLocation>
        <location evidence="1 8">Nucleus</location>
        <location evidence="1 8">Nucleolus</location>
    </subcellularLocation>
</comment>
<dbReference type="PANTHER" id="PTHR23237:SF6">
    <property type="entry name" value="H_ACA RIBONUCLEOPROTEIN COMPLEX SUBUNIT 1"/>
    <property type="match status" value="1"/>
</dbReference>
<feature type="region of interest" description="Disordered" evidence="9">
    <location>
        <begin position="1"/>
        <end position="29"/>
    </location>
</feature>
<keyword evidence="6 8" id="KW-0687">Ribonucleoprotein</keyword>
<feature type="compositionally biased region" description="Gly residues" evidence="9">
    <location>
        <begin position="7"/>
        <end position="19"/>
    </location>
</feature>
<comment type="subunit">
    <text evidence="8">Component of the small nucleolar ribonucleoprotein particles containing H/ACA-type snoRNAs (H/ACA snoRNPs).</text>
</comment>
<organism evidence="10 11">
    <name type="scientific">Fasciola hepatica</name>
    <name type="common">Liver fluke</name>
    <dbReference type="NCBI Taxonomy" id="6192"/>
    <lineage>
        <taxon>Eukaryota</taxon>
        <taxon>Metazoa</taxon>
        <taxon>Spiralia</taxon>
        <taxon>Lophotrochozoa</taxon>
        <taxon>Platyhelminthes</taxon>
        <taxon>Trematoda</taxon>
        <taxon>Digenea</taxon>
        <taxon>Plagiorchiida</taxon>
        <taxon>Echinostomata</taxon>
        <taxon>Echinostomatoidea</taxon>
        <taxon>Fasciolidae</taxon>
        <taxon>Fasciola</taxon>
    </lineage>
</organism>
<dbReference type="GO" id="GO:0000454">
    <property type="term" value="P:snoRNA guided rRNA pseudouridine synthesis"/>
    <property type="evidence" value="ECO:0007669"/>
    <property type="project" value="TreeGrafter"/>
</dbReference>
<reference evidence="10" key="1">
    <citation type="submission" date="2019-03" db="EMBL/GenBank/DDBJ databases">
        <title>Improved annotation for the trematode Fasciola hepatica.</title>
        <authorList>
            <person name="Choi Y.-J."/>
            <person name="Martin J."/>
            <person name="Mitreva M."/>
        </authorList>
    </citation>
    <scope>NUCLEOTIDE SEQUENCE [LARGE SCALE GENOMIC DNA]</scope>
</reference>
<keyword evidence="11" id="KW-1185">Reference proteome</keyword>
<dbReference type="Pfam" id="PF04410">
    <property type="entry name" value="Gar1"/>
    <property type="match status" value="1"/>
</dbReference>
<sequence>MGFTPRGRGGFRGGRGGGRFDNANQGPPEEVVEVGTYHHSCQEDIVCKLTNEKIPHFNAFVYLENKEEVGKVDEIFGPIKDAFYMDPYKFLPLDRVLNPNAFRGRGRGSRGGRGGDNRGIGRGGRGDFRGGRGSRGGDFRGGRGGDFRGGRGGDSRGGRGGESRGGRGGDFRGGRGGGRGDFRGGRDSGRGDFRGGRDSNRGEFRGRGRGDYRGGRGEHGGKRASDNFSSGTENQGKKIRFDSQE</sequence>
<evidence type="ECO:0000256" key="1">
    <source>
        <dbReference type="ARBA" id="ARBA00004604"/>
    </source>
</evidence>
<proteinExistence type="inferred from homology"/>
<comment type="function">
    <text evidence="8">Required for ribosome biogenesis. Part of a complex which catalyzes pseudouridylation of rRNA. This involves the isomerization of uridine such that the ribose is subsequently attached to C5, instead of the normal N1. Pseudouridine ("psi") residues may serve to stabilize the conformation of rRNAs.</text>
</comment>
<evidence type="ECO:0000313" key="11">
    <source>
        <dbReference type="Proteomes" id="UP000230066"/>
    </source>
</evidence>
<evidence type="ECO:0000256" key="4">
    <source>
        <dbReference type="ARBA" id="ARBA00022884"/>
    </source>
</evidence>
<dbReference type="InterPro" id="IPR038664">
    <property type="entry name" value="Gar1/Naf1_Cbf5-bd_sf"/>
</dbReference>
<feature type="region of interest" description="Disordered" evidence="9">
    <location>
        <begin position="99"/>
        <end position="245"/>
    </location>
</feature>
<dbReference type="InterPro" id="IPR007504">
    <property type="entry name" value="H/ACA_rnp_Gar1/Naf1"/>
</dbReference>
<evidence type="ECO:0000256" key="8">
    <source>
        <dbReference type="RuleBase" id="RU364004"/>
    </source>
</evidence>
<keyword evidence="4 8" id="KW-0694">RNA-binding</keyword>
<comment type="similarity">
    <text evidence="7 8">Belongs to the GAR1 family.</text>
</comment>
<comment type="caution">
    <text evidence="10">The sequence shown here is derived from an EMBL/GenBank/DDBJ whole genome shotgun (WGS) entry which is preliminary data.</text>
</comment>
<keyword evidence="2 8" id="KW-0690">Ribosome biogenesis</keyword>
<accession>A0A4E0RV00</accession>
<evidence type="ECO:0000256" key="7">
    <source>
        <dbReference type="ARBA" id="ARBA00038293"/>
    </source>
</evidence>
<dbReference type="AlphaFoldDB" id="A0A4E0RV00"/>
<name>A0A4E0RV00_FASHE</name>
<dbReference type="GO" id="GO:0034513">
    <property type="term" value="F:box H/ACA snoRNA binding"/>
    <property type="evidence" value="ECO:0007669"/>
    <property type="project" value="TreeGrafter"/>
</dbReference>
<dbReference type="PANTHER" id="PTHR23237">
    <property type="entry name" value="NUCLEOLAR PROTEIN FAMILY A MEMBER 1 SNORNP PROTEIN GAR1"/>
    <property type="match status" value="1"/>
</dbReference>
<dbReference type="GO" id="GO:0031429">
    <property type="term" value="C:box H/ACA snoRNP complex"/>
    <property type="evidence" value="ECO:0007669"/>
    <property type="project" value="TreeGrafter"/>
</dbReference>
<evidence type="ECO:0000256" key="3">
    <source>
        <dbReference type="ARBA" id="ARBA00022552"/>
    </source>
</evidence>
<evidence type="ECO:0000256" key="6">
    <source>
        <dbReference type="ARBA" id="ARBA00023274"/>
    </source>
</evidence>
<feature type="compositionally biased region" description="Basic and acidic residues" evidence="9">
    <location>
        <begin position="235"/>
        <end position="245"/>
    </location>
</feature>
<keyword evidence="3 8" id="KW-0698">rRNA processing</keyword>
<dbReference type="SUPFAM" id="SSF50447">
    <property type="entry name" value="Translation proteins"/>
    <property type="match status" value="1"/>
</dbReference>
<dbReference type="Gene3D" id="2.40.10.230">
    <property type="entry name" value="Probable tRNA pseudouridine synthase domain"/>
    <property type="match status" value="1"/>
</dbReference>
<evidence type="ECO:0000256" key="9">
    <source>
        <dbReference type="SAM" id="MobiDB-lite"/>
    </source>
</evidence>
<evidence type="ECO:0000256" key="5">
    <source>
        <dbReference type="ARBA" id="ARBA00023242"/>
    </source>
</evidence>
<protein>
    <recommendedName>
        <fullName evidence="8">H/ACA ribonucleoprotein complex subunit</fullName>
    </recommendedName>
</protein>
<evidence type="ECO:0000313" key="10">
    <source>
        <dbReference type="EMBL" id="THD24957.1"/>
    </source>
</evidence>
<keyword evidence="5 8" id="KW-0539">Nucleus</keyword>
<dbReference type="EMBL" id="JXXN02001355">
    <property type="protein sequence ID" value="THD24957.1"/>
    <property type="molecule type" value="Genomic_DNA"/>
</dbReference>
<feature type="compositionally biased region" description="Gly residues" evidence="9">
    <location>
        <begin position="111"/>
        <end position="123"/>
    </location>
</feature>
<evidence type="ECO:0000256" key="2">
    <source>
        <dbReference type="ARBA" id="ARBA00022517"/>
    </source>
</evidence>